<dbReference type="AlphaFoldDB" id="A0A5E4YFU1"/>
<keyword evidence="2" id="KW-1185">Reference proteome</keyword>
<evidence type="ECO:0000313" key="1">
    <source>
        <dbReference type="EMBL" id="VVE47327.1"/>
    </source>
</evidence>
<dbReference type="InterPro" id="IPR010982">
    <property type="entry name" value="Lambda_DNA-bd_dom_sf"/>
</dbReference>
<evidence type="ECO:0000313" key="2">
    <source>
        <dbReference type="Proteomes" id="UP000383971"/>
    </source>
</evidence>
<dbReference type="Proteomes" id="UP000383971">
    <property type="component" value="Unassembled WGS sequence"/>
</dbReference>
<reference evidence="1 2" key="1">
    <citation type="submission" date="2019-08" db="EMBL/GenBank/DDBJ databases">
        <authorList>
            <person name="Peeters C."/>
        </authorList>
    </citation>
    <scope>NUCLEOTIDE SEQUENCE [LARGE SCALE GENOMIC DNA]</scope>
    <source>
        <strain evidence="1 2">LMG 31111</strain>
    </source>
</reference>
<evidence type="ECO:0008006" key="3">
    <source>
        <dbReference type="Google" id="ProtNLM"/>
    </source>
</evidence>
<name>A0A5E4YFU1_9BURK</name>
<dbReference type="EMBL" id="CABPSE010000020">
    <property type="protein sequence ID" value="VVE47327.1"/>
    <property type="molecule type" value="Genomic_DNA"/>
</dbReference>
<proteinExistence type="predicted"/>
<gene>
    <name evidence="1" type="ORF">PCO31111_04509</name>
</gene>
<dbReference type="GO" id="GO:0003677">
    <property type="term" value="F:DNA binding"/>
    <property type="evidence" value="ECO:0007669"/>
    <property type="project" value="InterPro"/>
</dbReference>
<dbReference type="RefSeq" id="WP_150586817.1">
    <property type="nucleotide sequence ID" value="NZ_CABPSE010000020.1"/>
</dbReference>
<sequence>MNNLKVFLSPMPKAQREDFARRCGTTYAFLRNVMYGQRVAGEKLAVAIERESCGAVTRRHLRKDWTEIWPELAGGATGESK</sequence>
<protein>
    <recommendedName>
        <fullName evidence="3">Helix-turn-helix domain-containing protein</fullName>
    </recommendedName>
</protein>
<accession>A0A5E4YFU1</accession>
<dbReference type="Gene3D" id="1.10.260.40">
    <property type="entry name" value="lambda repressor-like DNA-binding domains"/>
    <property type="match status" value="1"/>
</dbReference>
<organism evidence="1 2">
    <name type="scientific">Pandoraea communis</name>
    <dbReference type="NCBI Taxonomy" id="2508297"/>
    <lineage>
        <taxon>Bacteria</taxon>
        <taxon>Pseudomonadati</taxon>
        <taxon>Pseudomonadota</taxon>
        <taxon>Betaproteobacteria</taxon>
        <taxon>Burkholderiales</taxon>
        <taxon>Burkholderiaceae</taxon>
        <taxon>Pandoraea</taxon>
    </lineage>
</organism>